<dbReference type="InterPro" id="IPR001048">
    <property type="entry name" value="Asp/Glu/Uridylate_kinase"/>
</dbReference>
<dbReference type="PANTHER" id="PTHR43654">
    <property type="entry name" value="GLUTAMATE 5-KINASE"/>
    <property type="match status" value="1"/>
</dbReference>
<dbReference type="FunFam" id="3.40.1160.10:FF:000018">
    <property type="entry name" value="Glutamate 5-kinase"/>
    <property type="match status" value="1"/>
</dbReference>
<dbReference type="PROSITE" id="PS00902">
    <property type="entry name" value="GLUTAMATE_5_KINASE"/>
    <property type="match status" value="1"/>
</dbReference>
<dbReference type="InterPro" id="IPR036393">
    <property type="entry name" value="AceGlu_kinase-like_sf"/>
</dbReference>
<evidence type="ECO:0000256" key="7">
    <source>
        <dbReference type="ARBA" id="ARBA00022840"/>
    </source>
</evidence>
<proteinExistence type="inferred from homology"/>
<evidence type="ECO:0000256" key="6">
    <source>
        <dbReference type="ARBA" id="ARBA00022777"/>
    </source>
</evidence>
<evidence type="ECO:0000256" key="5">
    <source>
        <dbReference type="ARBA" id="ARBA00022741"/>
    </source>
</evidence>
<feature type="domain" description="Aspartate/glutamate/uridylate kinase" evidence="9">
    <location>
        <begin position="1"/>
        <end position="235"/>
    </location>
</feature>
<dbReference type="EC" id="2.7.2.11" evidence="8"/>
<dbReference type="InterPro" id="IPR005715">
    <property type="entry name" value="Glu_5kinase/COase_Synthase"/>
</dbReference>
<dbReference type="HAMAP" id="MF_00456">
    <property type="entry name" value="ProB"/>
    <property type="match status" value="1"/>
</dbReference>
<dbReference type="CDD" id="cd04242">
    <property type="entry name" value="AAK_G5K_ProB"/>
    <property type="match status" value="1"/>
</dbReference>
<keyword evidence="1 8" id="KW-0963">Cytoplasm</keyword>
<comment type="similarity">
    <text evidence="8">Belongs to the glutamate 5-kinase family.</text>
</comment>
<comment type="pathway">
    <text evidence="8">Amino-acid biosynthesis; L-proline biosynthesis; L-glutamate 5-semialdehyde from L-glutamate: step 1/2.</text>
</comment>
<dbReference type="Proteomes" id="UP000681343">
    <property type="component" value="Chromosome"/>
</dbReference>
<gene>
    <name evidence="8 10" type="primary">proB</name>
    <name evidence="10" type="ORF">MM35RIKEN_01100</name>
</gene>
<evidence type="ECO:0000256" key="1">
    <source>
        <dbReference type="ARBA" id="ARBA00022490"/>
    </source>
</evidence>
<dbReference type="PIRSF" id="PIRSF000729">
    <property type="entry name" value="GK"/>
    <property type="match status" value="1"/>
</dbReference>
<keyword evidence="3 8" id="KW-0641">Proline biosynthesis</keyword>
<sequence length="260" mass="27318">MRITVKVGTSTLTHATGRLNIQRIEKLCKVLSDLKNAGHEIILVSSGAIGMGVGKLNLPGRPADMPGKQAAAAVGQCELIYTYDKLFGEYNHTVAQLLLTGEDIKNGQRSHNVRNTLTRLLELGALPVINENDAVATDEIGVENTIGENDTLSAIVAAAIGADLLVLLSDIDGLYDSDPHQNPDARIIPTVENVDDHIYALAGGTGSALGSGGMVTKLNAAVIATSAGCEMVIANGSKPDLLYDIAQGKPVGTRFLKRKV</sequence>
<organism evidence="10 11">
    <name type="scientific">Vescimonas fastidiosa</name>
    <dbReference type="NCBI Taxonomy" id="2714353"/>
    <lineage>
        <taxon>Bacteria</taxon>
        <taxon>Bacillati</taxon>
        <taxon>Bacillota</taxon>
        <taxon>Clostridia</taxon>
        <taxon>Eubacteriales</taxon>
        <taxon>Oscillospiraceae</taxon>
        <taxon>Vescimonas</taxon>
    </lineage>
</organism>
<keyword evidence="4 8" id="KW-0808">Transferase</keyword>
<comment type="subcellular location">
    <subcellularLocation>
        <location evidence="8">Cytoplasm</location>
    </subcellularLocation>
</comment>
<comment type="catalytic activity">
    <reaction evidence="8">
        <text>L-glutamate + ATP = L-glutamyl 5-phosphate + ADP</text>
        <dbReference type="Rhea" id="RHEA:14877"/>
        <dbReference type="ChEBI" id="CHEBI:29985"/>
        <dbReference type="ChEBI" id="CHEBI:30616"/>
        <dbReference type="ChEBI" id="CHEBI:58274"/>
        <dbReference type="ChEBI" id="CHEBI:456216"/>
        <dbReference type="EC" id="2.7.2.11"/>
    </reaction>
</comment>
<evidence type="ECO:0000256" key="4">
    <source>
        <dbReference type="ARBA" id="ARBA00022679"/>
    </source>
</evidence>
<dbReference type="InterPro" id="IPR001057">
    <property type="entry name" value="Glu/AcGlu_kinase"/>
</dbReference>
<dbReference type="InterPro" id="IPR041739">
    <property type="entry name" value="G5K_ProB"/>
</dbReference>
<dbReference type="AlphaFoldDB" id="A0A810PM94"/>
<dbReference type="InterPro" id="IPR011529">
    <property type="entry name" value="Glu_5kinase"/>
</dbReference>
<feature type="binding site" evidence="8">
    <location>
        <begin position="211"/>
        <end position="217"/>
    </location>
    <ligand>
        <name>ATP</name>
        <dbReference type="ChEBI" id="CHEBI:30616"/>
    </ligand>
</feature>
<name>A0A810PM94_9FIRM</name>
<dbReference type="UniPathway" id="UPA00098">
    <property type="reaction ID" value="UER00359"/>
</dbReference>
<dbReference type="SUPFAM" id="SSF53633">
    <property type="entry name" value="Carbamate kinase-like"/>
    <property type="match status" value="1"/>
</dbReference>
<feature type="binding site" evidence="8">
    <location>
        <position position="6"/>
    </location>
    <ligand>
        <name>ATP</name>
        <dbReference type="ChEBI" id="CHEBI:30616"/>
    </ligand>
</feature>
<feature type="binding site" evidence="8">
    <location>
        <begin position="169"/>
        <end position="170"/>
    </location>
    <ligand>
        <name>ATP</name>
        <dbReference type="ChEBI" id="CHEBI:30616"/>
    </ligand>
</feature>
<feature type="binding site" evidence="8">
    <location>
        <position position="46"/>
    </location>
    <ligand>
        <name>substrate</name>
    </ligand>
</feature>
<evidence type="ECO:0000256" key="2">
    <source>
        <dbReference type="ARBA" id="ARBA00022605"/>
    </source>
</evidence>
<dbReference type="GO" id="GO:0055129">
    <property type="term" value="P:L-proline biosynthetic process"/>
    <property type="evidence" value="ECO:0007669"/>
    <property type="project" value="UniProtKB-UniRule"/>
</dbReference>
<evidence type="ECO:0000313" key="10">
    <source>
        <dbReference type="EMBL" id="BCK77918.1"/>
    </source>
</evidence>
<dbReference type="GO" id="GO:0005524">
    <property type="term" value="F:ATP binding"/>
    <property type="evidence" value="ECO:0007669"/>
    <property type="project" value="UniProtKB-KW"/>
</dbReference>
<dbReference type="NCBIfam" id="TIGR01027">
    <property type="entry name" value="proB"/>
    <property type="match status" value="1"/>
</dbReference>
<keyword evidence="11" id="KW-1185">Reference proteome</keyword>
<keyword evidence="7 8" id="KW-0067">ATP-binding</keyword>
<evidence type="ECO:0000256" key="8">
    <source>
        <dbReference type="HAMAP-Rule" id="MF_00456"/>
    </source>
</evidence>
<keyword evidence="2 8" id="KW-0028">Amino-acid biosynthesis</keyword>
<reference evidence="10" key="1">
    <citation type="submission" date="2020-09" db="EMBL/GenBank/DDBJ databases">
        <title>New species isolated from human feces.</title>
        <authorList>
            <person name="Kitahara M."/>
            <person name="Shigeno Y."/>
            <person name="Shime M."/>
            <person name="Matsumoto Y."/>
            <person name="Nakamura S."/>
            <person name="Motooka D."/>
            <person name="Fukuoka S."/>
            <person name="Nishikawa H."/>
            <person name="Benno Y."/>
        </authorList>
    </citation>
    <scope>NUCLEOTIDE SEQUENCE</scope>
    <source>
        <strain evidence="10">MM35</strain>
    </source>
</reference>
<dbReference type="GO" id="GO:0005829">
    <property type="term" value="C:cytosol"/>
    <property type="evidence" value="ECO:0007669"/>
    <property type="project" value="TreeGrafter"/>
</dbReference>
<accession>A0A810PM94</accession>
<dbReference type="GO" id="GO:0004349">
    <property type="term" value="F:glutamate 5-kinase activity"/>
    <property type="evidence" value="ECO:0007669"/>
    <property type="project" value="UniProtKB-UniRule"/>
</dbReference>
<dbReference type="PANTHER" id="PTHR43654:SF1">
    <property type="entry name" value="ISOPENTENYL PHOSPHATE KINASE"/>
    <property type="match status" value="1"/>
</dbReference>
<dbReference type="EMBL" id="AP023415">
    <property type="protein sequence ID" value="BCK77918.1"/>
    <property type="molecule type" value="Genomic_DNA"/>
</dbReference>
<dbReference type="InterPro" id="IPR019797">
    <property type="entry name" value="Glutamate_5-kinase_CS"/>
</dbReference>
<dbReference type="Pfam" id="PF00696">
    <property type="entry name" value="AA_kinase"/>
    <property type="match status" value="1"/>
</dbReference>
<keyword evidence="5 8" id="KW-0547">Nucleotide-binding</keyword>
<feature type="binding site" evidence="8">
    <location>
        <position position="133"/>
    </location>
    <ligand>
        <name>substrate</name>
    </ligand>
</feature>
<dbReference type="Gene3D" id="3.40.1160.10">
    <property type="entry name" value="Acetylglutamate kinase-like"/>
    <property type="match status" value="1"/>
</dbReference>
<evidence type="ECO:0000259" key="9">
    <source>
        <dbReference type="Pfam" id="PF00696"/>
    </source>
</evidence>
<evidence type="ECO:0000313" key="11">
    <source>
        <dbReference type="Proteomes" id="UP000681343"/>
    </source>
</evidence>
<dbReference type="PRINTS" id="PR00474">
    <property type="entry name" value="GLU5KINASE"/>
</dbReference>
<dbReference type="RefSeq" id="WP_212818371.1">
    <property type="nucleotide sequence ID" value="NZ_AP023415.1"/>
</dbReference>
<dbReference type="KEGG" id="vfa:MM35RIKEN_01100"/>
<feature type="binding site" evidence="8">
    <location>
        <position position="149"/>
    </location>
    <ligand>
        <name>substrate</name>
    </ligand>
</feature>
<comment type="function">
    <text evidence="8">Catalyzes the transfer of a phosphate group to glutamate to form L-glutamate 5-phosphate.</text>
</comment>
<protein>
    <recommendedName>
        <fullName evidence="8">Glutamate 5-kinase</fullName>
        <ecNumber evidence="8">2.7.2.11</ecNumber>
    </recommendedName>
    <alternativeName>
        <fullName evidence="8">Gamma-glutamyl kinase</fullName>
        <shortName evidence="8">GK</shortName>
    </alternativeName>
</protein>
<evidence type="ECO:0000256" key="3">
    <source>
        <dbReference type="ARBA" id="ARBA00022650"/>
    </source>
</evidence>
<keyword evidence="6 8" id="KW-0418">Kinase</keyword>